<comment type="caution">
    <text evidence="3">The sequence shown here is derived from an EMBL/GenBank/DDBJ whole genome shotgun (WGS) entry which is preliminary data.</text>
</comment>
<dbReference type="PROSITE" id="PS51257">
    <property type="entry name" value="PROKAR_LIPOPROTEIN"/>
    <property type="match status" value="1"/>
</dbReference>
<evidence type="ECO:0000313" key="3">
    <source>
        <dbReference type="EMBL" id="MDR6242059.1"/>
    </source>
</evidence>
<feature type="signal peptide" evidence="1">
    <location>
        <begin position="1"/>
        <end position="20"/>
    </location>
</feature>
<dbReference type="EMBL" id="JAVDQD010000017">
    <property type="protein sequence ID" value="MDR6242059.1"/>
    <property type="molecule type" value="Genomic_DNA"/>
</dbReference>
<keyword evidence="4" id="KW-1185">Reference proteome</keyword>
<protein>
    <recommendedName>
        <fullName evidence="2">Outer membrane protein beta-barrel domain-containing protein</fullName>
    </recommendedName>
</protein>
<accession>A0AAE3XUP0</accession>
<reference evidence="3" key="1">
    <citation type="submission" date="2023-07" db="EMBL/GenBank/DDBJ databases">
        <title>Genomic Encyclopedia of Type Strains, Phase IV (KMG-IV): sequencing the most valuable type-strain genomes for metagenomic binning, comparative biology and taxonomic classification.</title>
        <authorList>
            <person name="Goeker M."/>
        </authorList>
    </citation>
    <scope>NUCLEOTIDE SEQUENCE</scope>
    <source>
        <strain evidence="3">DSM 26174</strain>
    </source>
</reference>
<feature type="domain" description="Outer membrane protein beta-barrel" evidence="2">
    <location>
        <begin position="23"/>
        <end position="185"/>
    </location>
</feature>
<dbReference type="RefSeq" id="WP_309943410.1">
    <property type="nucleotide sequence ID" value="NZ_AP025305.1"/>
</dbReference>
<gene>
    <name evidence="3" type="ORF">HNQ88_005146</name>
</gene>
<organism evidence="3 4">
    <name type="scientific">Aureibacter tunicatorum</name>
    <dbReference type="NCBI Taxonomy" id="866807"/>
    <lineage>
        <taxon>Bacteria</taxon>
        <taxon>Pseudomonadati</taxon>
        <taxon>Bacteroidota</taxon>
        <taxon>Cytophagia</taxon>
        <taxon>Cytophagales</taxon>
        <taxon>Persicobacteraceae</taxon>
        <taxon>Aureibacter</taxon>
    </lineage>
</organism>
<feature type="chain" id="PRO_5042127756" description="Outer membrane protein beta-barrel domain-containing protein" evidence="1">
    <location>
        <begin position="21"/>
        <end position="208"/>
    </location>
</feature>
<sequence>MKKILLTALTLLIGCSIAFSQTKISLKASPTINTGRVTKNNSADYGITSTGAPFKFVIGPVVDVFFDENYAFNTGILFSTNGYKLQGTHLETNQTFTENYDFQYIQIPLTIKLFSNEIANNTKIYTQLGGNFDIKINDNIDSNSILLDKASWVDIDLLIGLGMEYTFDFGNAIFAGISYQRGLINNRAGGEDFTVKNDVVSFDIGFTF</sequence>
<keyword evidence="1" id="KW-0732">Signal</keyword>
<name>A0AAE3XUP0_9BACT</name>
<proteinExistence type="predicted"/>
<dbReference type="Pfam" id="PF13568">
    <property type="entry name" value="OMP_b-brl_2"/>
    <property type="match status" value="1"/>
</dbReference>
<dbReference type="Proteomes" id="UP001185092">
    <property type="component" value="Unassembled WGS sequence"/>
</dbReference>
<evidence type="ECO:0000313" key="4">
    <source>
        <dbReference type="Proteomes" id="UP001185092"/>
    </source>
</evidence>
<evidence type="ECO:0000259" key="2">
    <source>
        <dbReference type="Pfam" id="PF13568"/>
    </source>
</evidence>
<dbReference type="InterPro" id="IPR025665">
    <property type="entry name" value="Beta-barrel_OMP_2"/>
</dbReference>
<evidence type="ECO:0000256" key="1">
    <source>
        <dbReference type="SAM" id="SignalP"/>
    </source>
</evidence>
<dbReference type="AlphaFoldDB" id="A0AAE3XUP0"/>